<name>A0A382C4Z3_9ZZZZ</name>
<gene>
    <name evidence="1" type="ORF">METZ01_LOCUS174012</name>
</gene>
<dbReference type="Gene3D" id="3.90.1530.10">
    <property type="entry name" value="Conserved hypothetical protein from pyrococcus furiosus pfu- 392566-001, ParB domain"/>
    <property type="match status" value="2"/>
</dbReference>
<organism evidence="1">
    <name type="scientific">marine metagenome</name>
    <dbReference type="NCBI Taxonomy" id="408172"/>
    <lineage>
        <taxon>unclassified sequences</taxon>
        <taxon>metagenomes</taxon>
        <taxon>ecological metagenomes</taxon>
    </lineage>
</organism>
<proteinExistence type="predicted"/>
<evidence type="ECO:0000313" key="1">
    <source>
        <dbReference type="EMBL" id="SVB21158.1"/>
    </source>
</evidence>
<dbReference type="InterPro" id="IPR036086">
    <property type="entry name" value="ParB/Sulfiredoxin_sf"/>
</dbReference>
<reference evidence="1" key="1">
    <citation type="submission" date="2018-05" db="EMBL/GenBank/DDBJ databases">
        <authorList>
            <person name="Lanie J.A."/>
            <person name="Ng W.-L."/>
            <person name="Kazmierczak K.M."/>
            <person name="Andrzejewski T.M."/>
            <person name="Davidsen T.M."/>
            <person name="Wayne K.J."/>
            <person name="Tettelin H."/>
            <person name="Glass J.I."/>
            <person name="Rusch D."/>
            <person name="Podicherti R."/>
            <person name="Tsui H.-C.T."/>
            <person name="Winkler M.E."/>
        </authorList>
    </citation>
    <scope>NUCLEOTIDE SEQUENCE</scope>
</reference>
<accession>A0A382C4Z3</accession>
<protein>
    <submittedName>
        <fullName evidence="1">Uncharacterized protein</fullName>
    </submittedName>
</protein>
<dbReference type="SUPFAM" id="SSF110849">
    <property type="entry name" value="ParB/Sulfiredoxin"/>
    <property type="match status" value="2"/>
</dbReference>
<dbReference type="AlphaFoldDB" id="A0A382C4Z3"/>
<dbReference type="EMBL" id="UINC01032839">
    <property type="protein sequence ID" value="SVB21158.1"/>
    <property type="molecule type" value="Genomic_DNA"/>
</dbReference>
<sequence length="198" mass="23464">MSDQLKLSKLFYINPTSPGLPTPPPSLAHLSTVKKDILRDGFDSKHPIIIRLDGDKRIADGNHRLAIALELKLDYVPVRFRLRYLKEIPLKSILSNPWQIKLSEIFYVNPIRICSEHIQHNFDKCEIWNRYDKHTWKQNRWDTLKSEISKKGFDDKYPILIHLDYEDERIIDGNHRLAIALELKLDYVPVRFEHMIRN</sequence>